<feature type="domain" description="OCEL" evidence="3">
    <location>
        <begin position="2"/>
        <end position="71"/>
    </location>
</feature>
<dbReference type="SUPFAM" id="SSF144292">
    <property type="entry name" value="occludin/ELL-like"/>
    <property type="match status" value="1"/>
</dbReference>
<dbReference type="GO" id="GO:0032968">
    <property type="term" value="P:positive regulation of transcription elongation by RNA polymerase II"/>
    <property type="evidence" value="ECO:0007669"/>
    <property type="project" value="TreeGrafter"/>
</dbReference>
<evidence type="ECO:0000313" key="5">
    <source>
        <dbReference type="Proteomes" id="UP000565785"/>
    </source>
</evidence>
<comment type="similarity">
    <text evidence="1 2">Belongs to the ELL/occludin family.</text>
</comment>
<accession>A0A7L1NEW8</accession>
<feature type="non-terminal residue" evidence="4">
    <location>
        <position position="71"/>
    </location>
</feature>
<dbReference type="Gene3D" id="6.10.140.340">
    <property type="match status" value="1"/>
</dbReference>
<dbReference type="GO" id="GO:0008023">
    <property type="term" value="C:transcription elongation factor complex"/>
    <property type="evidence" value="ECO:0007669"/>
    <property type="project" value="TreeGrafter"/>
</dbReference>
<protein>
    <submittedName>
        <fullName evidence="4">ELL factor</fullName>
    </submittedName>
</protein>
<dbReference type="EMBL" id="VXBP01005327">
    <property type="protein sequence ID" value="NXN97965.1"/>
    <property type="molecule type" value="Genomic_DNA"/>
</dbReference>
<evidence type="ECO:0000256" key="2">
    <source>
        <dbReference type="PROSITE-ProRule" id="PRU01324"/>
    </source>
</evidence>
<dbReference type="GO" id="GO:0000987">
    <property type="term" value="F:cis-regulatory region sequence-specific DNA binding"/>
    <property type="evidence" value="ECO:0007669"/>
    <property type="project" value="TreeGrafter"/>
</dbReference>
<evidence type="ECO:0000259" key="3">
    <source>
        <dbReference type="PROSITE" id="PS51980"/>
    </source>
</evidence>
<organism evidence="4 5">
    <name type="scientific">Rhinopomastus cyanomelas</name>
    <name type="common">Common scimitarbill</name>
    <dbReference type="NCBI Taxonomy" id="113115"/>
    <lineage>
        <taxon>Eukaryota</taxon>
        <taxon>Metazoa</taxon>
        <taxon>Chordata</taxon>
        <taxon>Craniata</taxon>
        <taxon>Vertebrata</taxon>
        <taxon>Euteleostomi</taxon>
        <taxon>Archelosauria</taxon>
        <taxon>Archosauria</taxon>
        <taxon>Dinosauria</taxon>
        <taxon>Saurischia</taxon>
        <taxon>Theropoda</taxon>
        <taxon>Coelurosauria</taxon>
        <taxon>Aves</taxon>
        <taxon>Neognathae</taxon>
        <taxon>Neoaves</taxon>
        <taxon>Telluraves</taxon>
        <taxon>Coraciimorphae</taxon>
        <taxon>Bucerotiformes</taxon>
        <taxon>Rhinopomastidae</taxon>
        <taxon>Rhinopomastus</taxon>
    </lineage>
</organism>
<comment type="caution">
    <text evidence="4">The sequence shown here is derived from an EMBL/GenBank/DDBJ whole genome shotgun (WGS) entry which is preliminary data.</text>
</comment>
<name>A0A7L1NEW8_RHICY</name>
<dbReference type="GO" id="GO:0042795">
    <property type="term" value="P:snRNA transcription by RNA polymerase II"/>
    <property type="evidence" value="ECO:0007669"/>
    <property type="project" value="TreeGrafter"/>
</dbReference>
<feature type="non-terminal residue" evidence="4">
    <location>
        <position position="1"/>
    </location>
</feature>
<dbReference type="PANTHER" id="PTHR23288">
    <property type="entry name" value="OCCLUDIN AND RNA POLYMERASE II ELONGATION FACTOR ELL"/>
    <property type="match status" value="1"/>
</dbReference>
<dbReference type="OrthoDB" id="6284217at2759"/>
<dbReference type="AlphaFoldDB" id="A0A7L1NEW8"/>
<dbReference type="InterPro" id="IPR031176">
    <property type="entry name" value="ELL/occludin"/>
</dbReference>
<keyword evidence="5" id="KW-1185">Reference proteome</keyword>
<dbReference type="InterPro" id="IPR010844">
    <property type="entry name" value="Occludin_ELL"/>
</dbReference>
<evidence type="ECO:0000256" key="1">
    <source>
        <dbReference type="ARBA" id="ARBA00009171"/>
    </source>
</evidence>
<gene>
    <name evidence="4" type="primary">Ell_1</name>
    <name evidence="4" type="ORF">RHICYA_R16335</name>
</gene>
<sequence>AALSLRKYGPIASAEQRQRYVDDFNAEFQEYRRLRALLDSVNSKFSSYSVQWKLLSPGSEEHEVRKETGVK</sequence>
<dbReference type="Proteomes" id="UP000565785">
    <property type="component" value="Unassembled WGS sequence"/>
</dbReference>
<dbReference type="PANTHER" id="PTHR23288:SF17">
    <property type="entry name" value="RNA POLYMERASE II ELONGATION FACTOR ELL"/>
    <property type="match status" value="1"/>
</dbReference>
<evidence type="ECO:0000313" key="4">
    <source>
        <dbReference type="EMBL" id="NXN97965.1"/>
    </source>
</evidence>
<reference evidence="4 5" key="1">
    <citation type="submission" date="2019-09" db="EMBL/GenBank/DDBJ databases">
        <title>Bird 10,000 Genomes (B10K) Project - Family phase.</title>
        <authorList>
            <person name="Zhang G."/>
        </authorList>
    </citation>
    <scope>NUCLEOTIDE SEQUENCE [LARGE SCALE GENOMIC DNA]</scope>
    <source>
        <strain evidence="4">B10K-DU-002-35</strain>
        <tissue evidence="4">Muscle</tissue>
    </source>
</reference>
<dbReference type="Pfam" id="PF07303">
    <property type="entry name" value="Occludin_ELL"/>
    <property type="match status" value="1"/>
</dbReference>
<proteinExistence type="inferred from homology"/>
<dbReference type="PROSITE" id="PS51980">
    <property type="entry name" value="OCEL"/>
    <property type="match status" value="1"/>
</dbReference>